<dbReference type="PRINTS" id="PR00023">
    <property type="entry name" value="ZPELLUCIDA"/>
</dbReference>
<dbReference type="InterPro" id="IPR001507">
    <property type="entry name" value="ZP_dom"/>
</dbReference>
<evidence type="ECO:0000256" key="13">
    <source>
        <dbReference type="ARBA" id="ARBA00022859"/>
    </source>
</evidence>
<evidence type="ECO:0000256" key="10">
    <source>
        <dbReference type="ARBA" id="ARBA00022622"/>
    </source>
</evidence>
<feature type="domain" description="ZP" evidence="24">
    <location>
        <begin position="685"/>
        <end position="942"/>
    </location>
</feature>
<organism evidence="25 26">
    <name type="scientific">Pelobates cultripes</name>
    <name type="common">Western spadefoot toad</name>
    <dbReference type="NCBI Taxonomy" id="61616"/>
    <lineage>
        <taxon>Eukaryota</taxon>
        <taxon>Metazoa</taxon>
        <taxon>Chordata</taxon>
        <taxon>Craniata</taxon>
        <taxon>Vertebrata</taxon>
        <taxon>Euteleostomi</taxon>
        <taxon>Amphibia</taxon>
        <taxon>Batrachia</taxon>
        <taxon>Anura</taxon>
        <taxon>Pelobatoidea</taxon>
        <taxon>Pelobatidae</taxon>
        <taxon>Pelobates</taxon>
    </lineage>
</organism>
<dbReference type="GO" id="GO:0005576">
    <property type="term" value="C:extracellular region"/>
    <property type="evidence" value="ECO:0007669"/>
    <property type="project" value="UniProtKB-SubCell"/>
</dbReference>
<dbReference type="SMART" id="SM00241">
    <property type="entry name" value="ZP"/>
    <property type="match status" value="1"/>
</dbReference>
<dbReference type="EMBL" id="OW240918">
    <property type="protein sequence ID" value="CAH2307094.1"/>
    <property type="molecule type" value="Genomic_DNA"/>
</dbReference>
<dbReference type="InterPro" id="IPR049883">
    <property type="entry name" value="NOTCH1_EGF-like"/>
</dbReference>
<dbReference type="Pfam" id="PF07645">
    <property type="entry name" value="EGF_CA"/>
    <property type="match status" value="2"/>
</dbReference>
<sequence>MYLLSTILLLLLCAQASRSLNSTNSSTTAYTSTVSSSTRTTSITITKTTTRAYNATSMSFATSNRSTSYYSNPYNGTTVYVNGSCMEQTAFPSLTFVVDTTGSMYYRLQQLVETTTRLLSRLYTNDTRQYTLVQFNDPYVGPVDITCSKSEFGSYVSNLYPLDGGDCPELAMTGLLYALQNSPNGSLILLATDASAKDFDNSSIVNDVFYLLEAKQAKVIFLSSGYCSTPDSQDFLIYRNIASASFGHVFQNAYYPDVVDFLDVLLQLRKNSTTKLLSIDVNNTTYSSSFTVYSNFSTIVISSNGQINSLQIVGPSGIYSPVKEIVRQTWGSLWIVENPTFGRWSMNINASGFYSIRVQGLKVNNISYPDICSKCHSNATCTKNLYTMQCTCNDGFVGDGYTCSDYNECRYYWSNPCYPYTCINTYGSYYCICPSGYEMSNKTCTDIDECSRPDLNSCHRLANCTNYGGSYTCLCPSGYFGDGYHCEFDECSTGICGFGNDCIKLNGSYSCLDPCFNATILNEPWRSTSNYYYPYYYYYSSSYYGQCDSSLYGWYRFTGSGGTRMPEFCPSTYSCYTSAPMWLSGSHPAVADGIVNHTACANWYGDCCSWSRSVQIKACSQGFHVYKFSGAPTCNLAYCTDPSSTMDSCSCGDEEECRYVNGHFGCYCKTSTEPLSLGTLSPALSCGANSMIVSFTKCRLQRLKLNTNTVHLLDANCTGSLNFNSTSVISVMSAPKKDSCGNQELKNATHVIYKNIIYLSLDTNSSVGGEDVFSITYSCAYPLDMQVSLETILSPMNSSIAVIEGSGQLVTSIALYQDSSLSTPYVGSEIILTSKTILHVGVFINGGDTSQFLLVMKNCYATPSRNASDPIKYDIIKNSCSSKQDSSITIYENGVSRRGRFSVQLFGYVQNSNVVFLHCDLRICDQRTETCTPSCSGSRSSTENTGNTNATVYIGPIIKQADSVVETVKPEIIQPGSGTHGLVEFQTSAILFLAGLLLIIFDH</sequence>
<dbReference type="PROSITE" id="PS01186">
    <property type="entry name" value="EGF_2"/>
    <property type="match status" value="3"/>
</dbReference>
<dbReference type="InterPro" id="IPR018097">
    <property type="entry name" value="EGF_Ca-bd_CS"/>
</dbReference>
<dbReference type="InterPro" id="IPR057774">
    <property type="entry name" value="D8C_UMOD/GP2/OIT3-like"/>
</dbReference>
<evidence type="ECO:0000256" key="21">
    <source>
        <dbReference type="PROSITE-ProRule" id="PRU00076"/>
    </source>
</evidence>
<keyword evidence="10" id="KW-0336">GPI-anchor</keyword>
<dbReference type="InterPro" id="IPR048290">
    <property type="entry name" value="ZP_chr"/>
</dbReference>
<dbReference type="InterPro" id="IPR056861">
    <property type="entry name" value="HMCN1-like_VWA"/>
</dbReference>
<dbReference type="Pfam" id="PF00100">
    <property type="entry name" value="Zona_pellucida"/>
    <property type="match status" value="1"/>
</dbReference>
<comment type="caution">
    <text evidence="21">Lacks conserved residue(s) required for the propagation of feature annotation.</text>
</comment>
<dbReference type="Gene3D" id="2.10.25.10">
    <property type="entry name" value="Laminin"/>
    <property type="match status" value="3"/>
</dbReference>
<dbReference type="SMART" id="SM00181">
    <property type="entry name" value="EGF"/>
    <property type="match status" value="4"/>
</dbReference>
<feature type="chain" id="PRO_5042160132" description="Uromodulin" evidence="22">
    <location>
        <begin position="20"/>
        <end position="1003"/>
    </location>
</feature>
<dbReference type="GO" id="GO:0060170">
    <property type="term" value="C:ciliary membrane"/>
    <property type="evidence" value="ECO:0007669"/>
    <property type="project" value="UniProtKB-SubCell"/>
</dbReference>
<dbReference type="GO" id="GO:0016324">
    <property type="term" value="C:apical plasma membrane"/>
    <property type="evidence" value="ECO:0007669"/>
    <property type="project" value="UniProtKB-SubCell"/>
</dbReference>
<dbReference type="InterPro" id="IPR042235">
    <property type="entry name" value="ZP-C_dom"/>
</dbReference>
<evidence type="ECO:0000259" key="24">
    <source>
        <dbReference type="PROSITE" id="PS51034"/>
    </source>
</evidence>
<evidence type="ECO:0000256" key="11">
    <source>
        <dbReference type="ARBA" id="ARBA00022729"/>
    </source>
</evidence>
<feature type="domain" description="EGF-like" evidence="23">
    <location>
        <begin position="405"/>
        <end position="445"/>
    </location>
</feature>
<gene>
    <name evidence="25" type="ORF">PECUL_23A047807</name>
</gene>
<evidence type="ECO:0000256" key="22">
    <source>
        <dbReference type="SAM" id="SignalP"/>
    </source>
</evidence>
<keyword evidence="11 22" id="KW-0732">Signal</keyword>
<keyword evidence="26" id="KW-1185">Reference proteome</keyword>
<dbReference type="SMART" id="SM00179">
    <property type="entry name" value="EGF_CA"/>
    <property type="match status" value="2"/>
</dbReference>
<evidence type="ECO:0000256" key="20">
    <source>
        <dbReference type="ARBA" id="ARBA00046503"/>
    </source>
</evidence>
<evidence type="ECO:0000256" key="3">
    <source>
        <dbReference type="ARBA" id="ARBA00004539"/>
    </source>
</evidence>
<feature type="domain" description="EGF-like" evidence="23">
    <location>
        <begin position="446"/>
        <end position="487"/>
    </location>
</feature>
<dbReference type="PROSITE" id="PS50026">
    <property type="entry name" value="EGF_3"/>
    <property type="match status" value="2"/>
</dbReference>
<evidence type="ECO:0000256" key="12">
    <source>
        <dbReference type="ARBA" id="ARBA00022737"/>
    </source>
</evidence>
<evidence type="ECO:0000256" key="19">
    <source>
        <dbReference type="ARBA" id="ARBA00045741"/>
    </source>
</evidence>
<evidence type="ECO:0000256" key="4">
    <source>
        <dbReference type="ARBA" id="ARBA00004613"/>
    </source>
</evidence>
<evidence type="ECO:0000256" key="15">
    <source>
        <dbReference type="ARBA" id="ARBA00023157"/>
    </source>
</evidence>
<keyword evidence="7" id="KW-0964">Secreted</keyword>
<dbReference type="Pfam" id="PF12947">
    <property type="entry name" value="EGF_3"/>
    <property type="match status" value="1"/>
</dbReference>
<proteinExistence type="predicted"/>
<evidence type="ECO:0000313" key="25">
    <source>
        <dbReference type="EMBL" id="CAH2307094.1"/>
    </source>
</evidence>
<keyword evidence="9" id="KW-0399">Innate immunity</keyword>
<keyword evidence="17" id="KW-0966">Cell projection</keyword>
<dbReference type="GO" id="GO:0005509">
    <property type="term" value="F:calcium ion binding"/>
    <property type="evidence" value="ECO:0007669"/>
    <property type="project" value="InterPro"/>
</dbReference>
<dbReference type="InterPro" id="IPR001881">
    <property type="entry name" value="EGF-like_Ca-bd_dom"/>
</dbReference>
<evidence type="ECO:0000256" key="17">
    <source>
        <dbReference type="ARBA" id="ARBA00023273"/>
    </source>
</evidence>
<comment type="subcellular location">
    <subcellularLocation>
        <location evidence="1">Apical cell membrane</location>
        <topology evidence="1">Lipid-anchor</topology>
        <topology evidence="1">GPI-anchor</topology>
    </subcellularLocation>
    <subcellularLocation>
        <location evidence="3">Basolateral cell membrane</location>
        <topology evidence="3">Lipid-anchor</topology>
        <topology evidence="3">GPI-anchor</topology>
    </subcellularLocation>
    <subcellularLocation>
        <location evidence="2">Cell projection</location>
        <location evidence="2">Cilium membrane</location>
    </subcellularLocation>
    <subcellularLocation>
        <location evidence="4">Secreted</location>
    </subcellularLocation>
</comment>
<keyword evidence="6" id="KW-1003">Cell membrane</keyword>
<dbReference type="CDD" id="cd00198">
    <property type="entry name" value="vWFA"/>
    <property type="match status" value="1"/>
</dbReference>
<dbReference type="InterPro" id="IPR000742">
    <property type="entry name" value="EGF"/>
</dbReference>
<dbReference type="Pfam" id="PF23283">
    <property type="entry name" value="D8C_UMOD"/>
    <property type="match status" value="1"/>
</dbReference>
<dbReference type="InterPro" id="IPR036465">
    <property type="entry name" value="vWFA_dom_sf"/>
</dbReference>
<evidence type="ECO:0000256" key="9">
    <source>
        <dbReference type="ARBA" id="ARBA00022588"/>
    </source>
</evidence>
<evidence type="ECO:0000259" key="23">
    <source>
        <dbReference type="PROSITE" id="PS50026"/>
    </source>
</evidence>
<dbReference type="PANTHER" id="PTHR14002">
    <property type="entry name" value="ENDOGLIN/TGF-BETA RECEPTOR TYPE III"/>
    <property type="match status" value="1"/>
</dbReference>
<evidence type="ECO:0000256" key="2">
    <source>
        <dbReference type="ARBA" id="ARBA00004309"/>
    </source>
</evidence>
<accession>A0AAD1ST83</accession>
<evidence type="ECO:0000313" key="26">
    <source>
        <dbReference type="Proteomes" id="UP001295444"/>
    </source>
</evidence>
<keyword evidence="16" id="KW-0325">Glycoprotein</keyword>
<name>A0AAD1ST83_PELCU</name>
<keyword evidence="18" id="KW-0449">Lipoprotein</keyword>
<dbReference type="SUPFAM" id="SSF53300">
    <property type="entry name" value="vWA-like"/>
    <property type="match status" value="1"/>
</dbReference>
<dbReference type="CDD" id="cd00054">
    <property type="entry name" value="EGF_CA"/>
    <property type="match status" value="2"/>
</dbReference>
<dbReference type="PANTHER" id="PTHR14002:SF40">
    <property type="entry name" value="UROMODULIN"/>
    <property type="match status" value="1"/>
</dbReference>
<keyword evidence="14" id="KW-0472">Membrane</keyword>
<keyword evidence="15" id="KW-1015">Disulfide bond</keyword>
<dbReference type="Pfam" id="PF25106">
    <property type="entry name" value="VWA_4"/>
    <property type="match status" value="1"/>
</dbReference>
<dbReference type="InterPro" id="IPR017977">
    <property type="entry name" value="ZP_dom_CS"/>
</dbReference>
<evidence type="ECO:0000256" key="14">
    <source>
        <dbReference type="ARBA" id="ARBA00023136"/>
    </source>
</evidence>
<dbReference type="Gene3D" id="2.60.40.4100">
    <property type="entry name" value="Zona pellucida, ZP-C domain"/>
    <property type="match status" value="1"/>
</dbReference>
<dbReference type="PROSITE" id="PS01187">
    <property type="entry name" value="EGF_CA"/>
    <property type="match status" value="1"/>
</dbReference>
<reference evidence="25" key="1">
    <citation type="submission" date="2022-03" db="EMBL/GenBank/DDBJ databases">
        <authorList>
            <person name="Alioto T."/>
            <person name="Alioto T."/>
            <person name="Gomez Garrido J."/>
        </authorList>
    </citation>
    <scope>NUCLEOTIDE SEQUENCE</scope>
</reference>
<dbReference type="InterPro" id="IPR055355">
    <property type="entry name" value="ZP-C"/>
</dbReference>
<comment type="function">
    <text evidence="19">Functions in biogenesis and organization of the apical membrane of epithelial cells of the thick ascending limb of Henle's loop (TALH), where it promotes formation of complex filamentous gel-like structure that may play a role in the water barrier permeability. May serve as a receptor for binding and endocytosis of cytokines (IL-1, IL-2) and TNF. Facilitates neutrophil migration across renal epithelia.</text>
</comment>
<evidence type="ECO:0000256" key="1">
    <source>
        <dbReference type="ARBA" id="ARBA00004303"/>
    </source>
</evidence>
<evidence type="ECO:0000256" key="8">
    <source>
        <dbReference type="ARBA" id="ARBA00022536"/>
    </source>
</evidence>
<keyword evidence="12" id="KW-0677">Repeat</keyword>
<dbReference type="InterPro" id="IPR024731">
    <property type="entry name" value="NELL2-like_EGF"/>
</dbReference>
<comment type="subunit">
    <text evidence="20">Homodimer that then polymerizes into long filaments. The filaments can additionally assemble laterally to form a sheet. The filaments consist of a zigzag-shaped backbone with laterally protruding arms which interact with bacterial adhesin fimH. Two fimH molecules can bind to a single UMOD monomer.</text>
</comment>
<dbReference type="AlphaFoldDB" id="A0AAD1ST83"/>
<evidence type="ECO:0000256" key="5">
    <source>
        <dbReference type="ARBA" id="ARBA00015737"/>
    </source>
</evidence>
<evidence type="ECO:0000256" key="18">
    <source>
        <dbReference type="ARBA" id="ARBA00023288"/>
    </source>
</evidence>
<dbReference type="GO" id="GO:0045087">
    <property type="term" value="P:innate immune response"/>
    <property type="evidence" value="ECO:0007669"/>
    <property type="project" value="UniProtKB-KW"/>
</dbReference>
<dbReference type="InterPro" id="IPR000152">
    <property type="entry name" value="EGF-type_Asp/Asn_hydroxyl_site"/>
</dbReference>
<dbReference type="FunFam" id="2.60.40.4100:FF:000001">
    <property type="entry name" value="alpha-tectorin isoform X1"/>
    <property type="match status" value="1"/>
</dbReference>
<dbReference type="GO" id="GO:0016323">
    <property type="term" value="C:basolateral plasma membrane"/>
    <property type="evidence" value="ECO:0007669"/>
    <property type="project" value="UniProtKB-SubCell"/>
</dbReference>
<evidence type="ECO:0000256" key="7">
    <source>
        <dbReference type="ARBA" id="ARBA00022525"/>
    </source>
</evidence>
<dbReference type="GO" id="GO:0098552">
    <property type="term" value="C:side of membrane"/>
    <property type="evidence" value="ECO:0007669"/>
    <property type="project" value="UniProtKB-KW"/>
</dbReference>
<dbReference type="PROSITE" id="PS51034">
    <property type="entry name" value="ZP_2"/>
    <property type="match status" value="1"/>
</dbReference>
<dbReference type="FunFam" id="2.10.25.10:FF:000038">
    <property type="entry name" value="Fibrillin 2"/>
    <property type="match status" value="1"/>
</dbReference>
<feature type="signal peptide" evidence="22">
    <location>
        <begin position="1"/>
        <end position="19"/>
    </location>
</feature>
<dbReference type="PROSITE" id="PS00682">
    <property type="entry name" value="ZP_1"/>
    <property type="match status" value="1"/>
</dbReference>
<dbReference type="Proteomes" id="UP001295444">
    <property type="component" value="Chromosome 07"/>
</dbReference>
<keyword evidence="8 21" id="KW-0245">EGF-like domain</keyword>
<evidence type="ECO:0000256" key="6">
    <source>
        <dbReference type="ARBA" id="ARBA00022475"/>
    </source>
</evidence>
<dbReference type="Gene3D" id="3.40.50.410">
    <property type="entry name" value="von Willebrand factor, type A domain"/>
    <property type="match status" value="1"/>
</dbReference>
<protein>
    <recommendedName>
        <fullName evidence="5">Uromodulin</fullName>
    </recommendedName>
</protein>
<dbReference type="PROSITE" id="PS00010">
    <property type="entry name" value="ASX_HYDROXYL"/>
    <property type="match status" value="2"/>
</dbReference>
<dbReference type="SUPFAM" id="SSF57184">
    <property type="entry name" value="Growth factor receptor domain"/>
    <property type="match status" value="1"/>
</dbReference>
<evidence type="ECO:0000256" key="16">
    <source>
        <dbReference type="ARBA" id="ARBA00023180"/>
    </source>
</evidence>
<keyword evidence="13" id="KW-0391">Immunity</keyword>
<dbReference type="InterPro" id="IPR009030">
    <property type="entry name" value="Growth_fac_rcpt_cys_sf"/>
</dbReference>